<evidence type="ECO:0008006" key="5">
    <source>
        <dbReference type="Google" id="ProtNLM"/>
    </source>
</evidence>
<feature type="compositionally biased region" description="Basic residues" evidence="1">
    <location>
        <begin position="62"/>
        <end position="75"/>
    </location>
</feature>
<keyword evidence="2" id="KW-0732">Signal</keyword>
<evidence type="ECO:0000256" key="2">
    <source>
        <dbReference type="SAM" id="SignalP"/>
    </source>
</evidence>
<feature type="chain" id="PRO_5046931812" description="Secreted protein" evidence="2">
    <location>
        <begin position="18"/>
        <end position="85"/>
    </location>
</feature>
<accession>A0ABR1LJE3</accession>
<keyword evidence="4" id="KW-1185">Reference proteome</keyword>
<feature type="signal peptide" evidence="2">
    <location>
        <begin position="1"/>
        <end position="17"/>
    </location>
</feature>
<proteinExistence type="predicted"/>
<dbReference type="EMBL" id="JBBPEH010000008">
    <property type="protein sequence ID" value="KAK7534768.1"/>
    <property type="molecule type" value="Genomic_DNA"/>
</dbReference>
<gene>
    <name evidence="3" type="ORF">J3D65DRAFT_628927</name>
</gene>
<evidence type="ECO:0000313" key="3">
    <source>
        <dbReference type="EMBL" id="KAK7534768.1"/>
    </source>
</evidence>
<name>A0ABR1LJE3_9PEZI</name>
<protein>
    <recommendedName>
        <fullName evidence="5">Secreted protein</fullName>
    </recommendedName>
</protein>
<dbReference type="Proteomes" id="UP001360953">
    <property type="component" value="Unassembled WGS sequence"/>
</dbReference>
<evidence type="ECO:0000256" key="1">
    <source>
        <dbReference type="SAM" id="MobiDB-lite"/>
    </source>
</evidence>
<evidence type="ECO:0000313" key="4">
    <source>
        <dbReference type="Proteomes" id="UP001360953"/>
    </source>
</evidence>
<sequence>MHAVSVFIFSACWFLFSYDLSYISSGSLSDVGCSLTALSPDGQGCTSTKGASFSLPPQHLSARQHHRSTHPHPHPRQNANASSST</sequence>
<dbReference type="GeneID" id="92033590"/>
<dbReference type="RefSeq" id="XP_066653493.1">
    <property type="nucleotide sequence ID" value="XM_066800684.1"/>
</dbReference>
<reference evidence="3 4" key="1">
    <citation type="submission" date="2024-04" db="EMBL/GenBank/DDBJ databases">
        <title>Phyllosticta paracitricarpa is synonymous to the EU quarantine fungus P. citricarpa based on phylogenomic analyses.</title>
        <authorList>
            <consortium name="Lawrence Berkeley National Laboratory"/>
            <person name="Van ingen-buijs V.A."/>
            <person name="Van westerhoven A.C."/>
            <person name="Haridas S."/>
            <person name="Skiadas P."/>
            <person name="Martin F."/>
            <person name="Groenewald J.Z."/>
            <person name="Crous P.W."/>
            <person name="Seidl M.F."/>
        </authorList>
    </citation>
    <scope>NUCLEOTIDE SEQUENCE [LARGE SCALE GENOMIC DNA]</scope>
    <source>
        <strain evidence="3 4">CPC 17464</strain>
    </source>
</reference>
<comment type="caution">
    <text evidence="3">The sequence shown here is derived from an EMBL/GenBank/DDBJ whole genome shotgun (WGS) entry which is preliminary data.</text>
</comment>
<feature type="region of interest" description="Disordered" evidence="1">
    <location>
        <begin position="42"/>
        <end position="85"/>
    </location>
</feature>
<organism evidence="3 4">
    <name type="scientific">Phyllosticta citribraziliensis</name>
    <dbReference type="NCBI Taxonomy" id="989973"/>
    <lineage>
        <taxon>Eukaryota</taxon>
        <taxon>Fungi</taxon>
        <taxon>Dikarya</taxon>
        <taxon>Ascomycota</taxon>
        <taxon>Pezizomycotina</taxon>
        <taxon>Dothideomycetes</taxon>
        <taxon>Dothideomycetes incertae sedis</taxon>
        <taxon>Botryosphaeriales</taxon>
        <taxon>Phyllostictaceae</taxon>
        <taxon>Phyllosticta</taxon>
    </lineage>
</organism>